<evidence type="ECO:0000313" key="3">
    <source>
        <dbReference type="Proteomes" id="UP001155901"/>
    </source>
</evidence>
<gene>
    <name evidence="1" type="ORF">KVP70_20805</name>
    <name evidence="2" type="ORF">L1274_001361</name>
</gene>
<dbReference type="EMBL" id="JAHTGR010000011">
    <property type="protein sequence ID" value="MBV6323378.1"/>
    <property type="molecule type" value="Genomic_DNA"/>
</dbReference>
<dbReference type="Proteomes" id="UP001162889">
    <property type="component" value="Unassembled WGS sequence"/>
</dbReference>
<dbReference type="RefSeq" id="WP_217944071.1">
    <property type="nucleotide sequence ID" value="NZ_JAHTGR010000011.1"/>
</dbReference>
<keyword evidence="4" id="KW-1185">Reference proteome</keyword>
<dbReference type="AlphaFoldDB" id="A0AA41HGL4"/>
<organism evidence="1 3">
    <name type="scientific">Duganella violaceipulchra</name>
    <dbReference type="NCBI Taxonomy" id="2849652"/>
    <lineage>
        <taxon>Bacteria</taxon>
        <taxon>Pseudomonadati</taxon>
        <taxon>Pseudomonadota</taxon>
        <taxon>Betaproteobacteria</taxon>
        <taxon>Burkholderiales</taxon>
        <taxon>Oxalobacteraceae</taxon>
        <taxon>Telluria group</taxon>
        <taxon>Duganella</taxon>
    </lineage>
</organism>
<comment type="caution">
    <text evidence="1">The sequence shown here is derived from an EMBL/GenBank/DDBJ whole genome shotgun (WGS) entry which is preliminary data.</text>
</comment>
<proteinExistence type="predicted"/>
<dbReference type="Proteomes" id="UP001155901">
    <property type="component" value="Unassembled WGS sequence"/>
</dbReference>
<dbReference type="EMBL" id="JALJZU010000002">
    <property type="protein sequence ID" value="MCP2007668.1"/>
    <property type="molecule type" value="Genomic_DNA"/>
</dbReference>
<reference evidence="1" key="1">
    <citation type="submission" date="2021-07" db="EMBL/GenBank/DDBJ databases">
        <title>Characterization of violacein-producing bacteria and related species.</title>
        <authorList>
            <person name="Wilson H.S."/>
            <person name="De Leon M.E."/>
        </authorList>
    </citation>
    <scope>NUCLEOTIDE SEQUENCE</scope>
    <source>
        <strain evidence="1">HSC-15S17</strain>
    </source>
</reference>
<protein>
    <submittedName>
        <fullName evidence="1">Uncharacterized protein</fullName>
    </submittedName>
</protein>
<evidence type="ECO:0000313" key="4">
    <source>
        <dbReference type="Proteomes" id="UP001162889"/>
    </source>
</evidence>
<name>A0AA41HGL4_9BURK</name>
<reference evidence="2" key="2">
    <citation type="submission" date="2022-03" db="EMBL/GenBank/DDBJ databases">
        <title>Genome Encyclopedia of Bacteria and Archaea VI: Functional Genomics of Type Strains.</title>
        <authorList>
            <person name="Whitman W."/>
        </authorList>
    </citation>
    <scope>NUCLEOTIDE SEQUENCE</scope>
    <source>
        <strain evidence="2">HSC-15S17</strain>
    </source>
</reference>
<evidence type="ECO:0000313" key="2">
    <source>
        <dbReference type="EMBL" id="MCP2007668.1"/>
    </source>
</evidence>
<sequence>MEYALALIFDKQSVVDIFGLPDNRRAWYAGRLSYDLCLLFSSVAEVALLVDAWDGPDDPAALLTPTEFATLVRLLCRGPGAMSIQEMIDVKTCLSPLTPVKARDTLVRFVQGPHAIAPKKAAELIKRVCVETIGINGTQFDAVCVKLCAQLDPRPVIDFLSVPPIRNFDHPETWDSKVAYGIVSRLCMTENAAGNLDHSDFFALIAWWRVGGAGAGAGKLTLIQMGTLIDRLRPSPATMATGALASVLTGREIKLMTERYVLRGEGYPMHMHALVTHLANSRVGAKQMHDILIAMFPAENPNIRRASWLAQVLERSLYGGTQFGVQLKLAIDALVSSSDIGKALDKMFTRNIPEKDAGFLLFILSKVTGSKAVRFGRFLDEIPMVSGGNISLDVIAPLTSFVRFGRAPFGPGAAGGTFPLGLLPLDAAPVAHAATPVAPVPTNNGSRLAWHENVNGRTVNLYEKDVRHALNGHTYAHCDFQERIDRIVPKIDFWGVQMTQQAVVDLIVALGPAGLAVVLSSRPKQGVYHEGTIESLNIGIDASKPAVRAGLRITEPAITHISPRTSSTHQVKTSVLKAISHLFDSAPVVLPG</sequence>
<accession>A0AA41HGL4</accession>
<evidence type="ECO:0000313" key="1">
    <source>
        <dbReference type="EMBL" id="MBV6323378.1"/>
    </source>
</evidence>